<dbReference type="Proteomes" id="UP000462760">
    <property type="component" value="Unassembled WGS sequence"/>
</dbReference>
<dbReference type="GO" id="GO:0008804">
    <property type="term" value="F:carbamate kinase activity"/>
    <property type="evidence" value="ECO:0007669"/>
    <property type="project" value="UniProtKB-UniRule"/>
</dbReference>
<organism evidence="11 12">
    <name type="scientific">Anaerosalibacter bizertensis</name>
    <dbReference type="NCBI Taxonomy" id="932217"/>
    <lineage>
        <taxon>Bacteria</taxon>
        <taxon>Bacillati</taxon>
        <taxon>Bacillota</taxon>
        <taxon>Tissierellia</taxon>
        <taxon>Tissierellales</taxon>
        <taxon>Sporanaerobacteraceae</taxon>
        <taxon>Anaerosalibacter</taxon>
    </lineage>
</organism>
<evidence type="ECO:0000256" key="6">
    <source>
        <dbReference type="ARBA" id="ARBA00022777"/>
    </source>
</evidence>
<dbReference type="PANTHER" id="PTHR30409:SF1">
    <property type="entry name" value="CARBAMATE KINASE-RELATED"/>
    <property type="match status" value="1"/>
</dbReference>
<comment type="caution">
    <text evidence="11">The sequence shown here is derived from an EMBL/GenBank/DDBJ whole genome shotgun (WGS) entry which is preliminary data.</text>
</comment>
<accession>A0A844FJB6</accession>
<dbReference type="NCBIfam" id="NF009007">
    <property type="entry name" value="PRK12352.1"/>
    <property type="match status" value="1"/>
</dbReference>
<comment type="similarity">
    <text evidence="2 9">Belongs to the carbamate kinase family.</text>
</comment>
<dbReference type="PIRSF" id="PIRSF000723">
    <property type="entry name" value="Carbamate_kin"/>
    <property type="match status" value="1"/>
</dbReference>
<dbReference type="RefSeq" id="WP_154484638.1">
    <property type="nucleotide sequence ID" value="NZ_VULR01000013.1"/>
</dbReference>
<keyword evidence="4" id="KW-0056">Arginine metabolism</keyword>
<protein>
    <recommendedName>
        <fullName evidence="3 8">Carbamate kinase</fullName>
    </recommendedName>
</protein>
<dbReference type="OrthoDB" id="9766717at2"/>
<keyword evidence="6 9" id="KW-0418">Kinase</keyword>
<comment type="pathway">
    <text evidence="1">Metabolic intermediate metabolism; carbamoyl phosphate degradation; CO(2) and NH(3) from carbamoyl phosphate: step 1/1.</text>
</comment>
<dbReference type="PRINTS" id="PR01469">
    <property type="entry name" value="CARBMTKINASE"/>
</dbReference>
<evidence type="ECO:0000256" key="4">
    <source>
        <dbReference type="ARBA" id="ARBA00022503"/>
    </source>
</evidence>
<dbReference type="EMBL" id="VULR01000013">
    <property type="protein sequence ID" value="MSS43965.1"/>
    <property type="molecule type" value="Genomic_DNA"/>
</dbReference>
<dbReference type="SUPFAM" id="SSF53633">
    <property type="entry name" value="Carbamate kinase-like"/>
    <property type="match status" value="1"/>
</dbReference>
<dbReference type="FunFam" id="3.40.1160.10:FF:000007">
    <property type="entry name" value="Carbamate kinase"/>
    <property type="match status" value="1"/>
</dbReference>
<reference evidence="11 12" key="1">
    <citation type="submission" date="2019-08" db="EMBL/GenBank/DDBJ databases">
        <title>In-depth cultivation of the pig gut microbiome towards novel bacterial diversity and tailored functional studies.</title>
        <authorList>
            <person name="Wylensek D."/>
            <person name="Hitch T.C.A."/>
            <person name="Clavel T."/>
        </authorList>
    </citation>
    <scope>NUCLEOTIDE SEQUENCE [LARGE SCALE GENOMIC DNA]</scope>
    <source>
        <strain evidence="11 12">Med78-601-WT-4W-RMD-3</strain>
    </source>
</reference>
<evidence type="ECO:0000256" key="5">
    <source>
        <dbReference type="ARBA" id="ARBA00022679"/>
    </source>
</evidence>
<keyword evidence="5 9" id="KW-0808">Transferase</keyword>
<evidence type="ECO:0000256" key="2">
    <source>
        <dbReference type="ARBA" id="ARBA00011066"/>
    </source>
</evidence>
<proteinExistence type="inferred from homology"/>
<name>A0A844FJB6_9FIRM</name>
<evidence type="ECO:0000259" key="10">
    <source>
        <dbReference type="Pfam" id="PF00696"/>
    </source>
</evidence>
<dbReference type="UniPathway" id="UPA00996">
    <property type="reaction ID" value="UER00366"/>
</dbReference>
<dbReference type="GO" id="GO:0005829">
    <property type="term" value="C:cytosol"/>
    <property type="evidence" value="ECO:0007669"/>
    <property type="project" value="TreeGrafter"/>
</dbReference>
<evidence type="ECO:0000256" key="7">
    <source>
        <dbReference type="ARBA" id="ARBA00048467"/>
    </source>
</evidence>
<gene>
    <name evidence="11" type="primary">arcC</name>
    <name evidence="11" type="ORF">FYJ27_09525</name>
</gene>
<dbReference type="CDD" id="cd04235">
    <property type="entry name" value="AAK_CK"/>
    <property type="match status" value="1"/>
</dbReference>
<dbReference type="Gene3D" id="3.40.1160.10">
    <property type="entry name" value="Acetylglutamate kinase-like"/>
    <property type="match status" value="1"/>
</dbReference>
<dbReference type="Pfam" id="PF00696">
    <property type="entry name" value="AA_kinase"/>
    <property type="match status" value="1"/>
</dbReference>
<dbReference type="InterPro" id="IPR003964">
    <property type="entry name" value="Carb_kinase"/>
</dbReference>
<evidence type="ECO:0000313" key="11">
    <source>
        <dbReference type="EMBL" id="MSS43965.1"/>
    </source>
</evidence>
<dbReference type="AlphaFoldDB" id="A0A844FJB6"/>
<evidence type="ECO:0000256" key="3">
    <source>
        <dbReference type="ARBA" id="ARBA00013070"/>
    </source>
</evidence>
<evidence type="ECO:0000256" key="1">
    <source>
        <dbReference type="ARBA" id="ARBA00005118"/>
    </source>
</evidence>
<dbReference type="PANTHER" id="PTHR30409">
    <property type="entry name" value="CARBAMATE KINASE"/>
    <property type="match status" value="1"/>
</dbReference>
<dbReference type="GO" id="GO:0019546">
    <property type="term" value="P:L-arginine deiminase pathway"/>
    <property type="evidence" value="ECO:0007669"/>
    <property type="project" value="TreeGrafter"/>
</dbReference>
<dbReference type="NCBIfam" id="TIGR00746">
    <property type="entry name" value="arcC"/>
    <property type="match status" value="1"/>
</dbReference>
<sequence>MEKKRIILALGGNALQRDTKDSSAKSQLEMAKLTAKSVVDLISAGHEIAIVHGNGPQVGQIVSAYEEAKDREMPFPECGAMSQGYIGYHLQQAIRGEMRNRGIDKGIASIVTQVLVDKDDPGFLNPTKPIGSFFTEKEAKKLEEVNGYTMKEDAGRGFRRVVPSPEPIDIVESSTIKSLVEAGNIVIAAGGGGVPVIDKGNNSLEGIAAVIDKDFAAAKLGEILEADMLIILTAVEKVYINYNKPEQRGLDNLTVAEAEKLMKEGHFAAGSMLPKIKAAIKFVKNNPNRKALITSLENASEGIEGKTGTLIINQ</sequence>
<evidence type="ECO:0000256" key="9">
    <source>
        <dbReference type="PIRNR" id="PIRNR000723"/>
    </source>
</evidence>
<dbReference type="InterPro" id="IPR001048">
    <property type="entry name" value="Asp/Glu/Uridylate_kinase"/>
</dbReference>
<evidence type="ECO:0000256" key="8">
    <source>
        <dbReference type="NCBIfam" id="TIGR00746"/>
    </source>
</evidence>
<evidence type="ECO:0000313" key="12">
    <source>
        <dbReference type="Proteomes" id="UP000462760"/>
    </source>
</evidence>
<dbReference type="InterPro" id="IPR036393">
    <property type="entry name" value="AceGlu_kinase-like_sf"/>
</dbReference>
<feature type="domain" description="Aspartate/glutamate/uridylate kinase" evidence="10">
    <location>
        <begin position="4"/>
        <end position="286"/>
    </location>
</feature>
<comment type="catalytic activity">
    <reaction evidence="7">
        <text>hydrogencarbonate + NH4(+) + ATP = carbamoyl phosphate + ADP + H2O + H(+)</text>
        <dbReference type="Rhea" id="RHEA:10152"/>
        <dbReference type="ChEBI" id="CHEBI:15377"/>
        <dbReference type="ChEBI" id="CHEBI:15378"/>
        <dbReference type="ChEBI" id="CHEBI:17544"/>
        <dbReference type="ChEBI" id="CHEBI:28938"/>
        <dbReference type="ChEBI" id="CHEBI:30616"/>
        <dbReference type="ChEBI" id="CHEBI:58228"/>
        <dbReference type="ChEBI" id="CHEBI:456216"/>
        <dbReference type="EC" id="2.7.2.2"/>
    </reaction>
</comment>